<reference evidence="1" key="1">
    <citation type="submission" date="2020-05" db="EMBL/GenBank/DDBJ databases">
        <title>Large-scale comparative analyses of tick genomes elucidate their genetic diversity and vector capacities.</title>
        <authorList>
            <person name="Jia N."/>
            <person name="Wang J."/>
            <person name="Shi W."/>
            <person name="Du L."/>
            <person name="Sun Y."/>
            <person name="Zhan W."/>
            <person name="Jiang J."/>
            <person name="Wang Q."/>
            <person name="Zhang B."/>
            <person name="Ji P."/>
            <person name="Sakyi L.B."/>
            <person name="Cui X."/>
            <person name="Yuan T."/>
            <person name="Jiang B."/>
            <person name="Yang W."/>
            <person name="Lam T.T.-Y."/>
            <person name="Chang Q."/>
            <person name="Ding S."/>
            <person name="Wang X."/>
            <person name="Zhu J."/>
            <person name="Ruan X."/>
            <person name="Zhao L."/>
            <person name="Wei J."/>
            <person name="Que T."/>
            <person name="Du C."/>
            <person name="Cheng J."/>
            <person name="Dai P."/>
            <person name="Han X."/>
            <person name="Huang E."/>
            <person name="Gao Y."/>
            <person name="Liu J."/>
            <person name="Shao H."/>
            <person name="Ye R."/>
            <person name="Li L."/>
            <person name="Wei W."/>
            <person name="Wang X."/>
            <person name="Wang C."/>
            <person name="Yang T."/>
            <person name="Huo Q."/>
            <person name="Li W."/>
            <person name="Guo W."/>
            <person name="Chen H."/>
            <person name="Zhou L."/>
            <person name="Ni X."/>
            <person name="Tian J."/>
            <person name="Zhou Y."/>
            <person name="Sheng Y."/>
            <person name="Liu T."/>
            <person name="Pan Y."/>
            <person name="Xia L."/>
            <person name="Li J."/>
            <person name="Zhao F."/>
            <person name="Cao W."/>
        </authorList>
    </citation>
    <scope>NUCLEOTIDE SEQUENCE</scope>
    <source>
        <strain evidence="1">Hyas-2018</strain>
    </source>
</reference>
<dbReference type="EMBL" id="CM023482">
    <property type="protein sequence ID" value="KAH6939335.1"/>
    <property type="molecule type" value="Genomic_DNA"/>
</dbReference>
<name>A0ACB7SXH8_HYAAI</name>
<accession>A0ACB7SXH8</accession>
<proteinExistence type="predicted"/>
<evidence type="ECO:0000313" key="1">
    <source>
        <dbReference type="EMBL" id="KAH6939335.1"/>
    </source>
</evidence>
<sequence>MCAAVQGLSENAFAITLVFILKCIRLIFLIGASKQVDYFGIRRWGKDGKELPSRSPTTLLFTASYRSSQSSQSSSASSACDRENPACAK</sequence>
<dbReference type="Proteomes" id="UP000821845">
    <property type="component" value="Chromosome 2"/>
</dbReference>
<gene>
    <name evidence="1" type="ORF">HPB50_017272</name>
</gene>
<protein>
    <submittedName>
        <fullName evidence="1">Uncharacterized protein</fullName>
    </submittedName>
</protein>
<evidence type="ECO:0000313" key="2">
    <source>
        <dbReference type="Proteomes" id="UP000821845"/>
    </source>
</evidence>
<keyword evidence="2" id="KW-1185">Reference proteome</keyword>
<organism evidence="1 2">
    <name type="scientific">Hyalomma asiaticum</name>
    <name type="common">Tick</name>
    <dbReference type="NCBI Taxonomy" id="266040"/>
    <lineage>
        <taxon>Eukaryota</taxon>
        <taxon>Metazoa</taxon>
        <taxon>Ecdysozoa</taxon>
        <taxon>Arthropoda</taxon>
        <taxon>Chelicerata</taxon>
        <taxon>Arachnida</taxon>
        <taxon>Acari</taxon>
        <taxon>Parasitiformes</taxon>
        <taxon>Ixodida</taxon>
        <taxon>Ixodoidea</taxon>
        <taxon>Ixodidae</taxon>
        <taxon>Hyalomminae</taxon>
        <taxon>Hyalomma</taxon>
    </lineage>
</organism>
<comment type="caution">
    <text evidence="1">The sequence shown here is derived from an EMBL/GenBank/DDBJ whole genome shotgun (WGS) entry which is preliminary data.</text>
</comment>